<gene>
    <name evidence="1" type="ORF">QFC22_002449</name>
</gene>
<reference evidence="1" key="1">
    <citation type="submission" date="2023-04" db="EMBL/GenBank/DDBJ databases">
        <title>Draft Genome sequencing of Naganishia species isolated from polar environments using Oxford Nanopore Technology.</title>
        <authorList>
            <person name="Leo P."/>
            <person name="Venkateswaran K."/>
        </authorList>
    </citation>
    <scope>NUCLEOTIDE SEQUENCE</scope>
    <source>
        <strain evidence="1">MNA-CCFEE 5425</strain>
    </source>
</reference>
<accession>A0ACC2XFK8</accession>
<organism evidence="1 2">
    <name type="scientific">Naganishia vaughanmartiniae</name>
    <dbReference type="NCBI Taxonomy" id="1424756"/>
    <lineage>
        <taxon>Eukaryota</taxon>
        <taxon>Fungi</taxon>
        <taxon>Dikarya</taxon>
        <taxon>Basidiomycota</taxon>
        <taxon>Agaricomycotina</taxon>
        <taxon>Tremellomycetes</taxon>
        <taxon>Filobasidiales</taxon>
        <taxon>Filobasidiaceae</taxon>
        <taxon>Naganishia</taxon>
    </lineage>
</organism>
<protein>
    <submittedName>
        <fullName evidence="1">Uncharacterized protein</fullName>
    </submittedName>
</protein>
<comment type="caution">
    <text evidence="1">The sequence shown here is derived from an EMBL/GenBank/DDBJ whole genome shotgun (WGS) entry which is preliminary data.</text>
</comment>
<keyword evidence="2" id="KW-1185">Reference proteome</keyword>
<evidence type="ECO:0000313" key="2">
    <source>
        <dbReference type="Proteomes" id="UP001243375"/>
    </source>
</evidence>
<dbReference type="Proteomes" id="UP001243375">
    <property type="component" value="Unassembled WGS sequence"/>
</dbReference>
<evidence type="ECO:0000313" key="1">
    <source>
        <dbReference type="EMBL" id="KAJ9121826.1"/>
    </source>
</evidence>
<dbReference type="EMBL" id="JASBWU010000005">
    <property type="protein sequence ID" value="KAJ9121826.1"/>
    <property type="molecule type" value="Genomic_DNA"/>
</dbReference>
<proteinExistence type="predicted"/>
<sequence>MLQSTLCIALQGHRSCALLWASGGVTGQSVDVAQFSGASITFPEIALGGMWEVEAQVSNIPGAIYNTFTIHGDPWKTPLGWQDEQDLVVYTSSLLTKTQYRPAAGMQMNNFDPACVPAEHASSNCVPAAALLTLTHFPLQHTKDVLDNISVLV</sequence>
<name>A0ACC2XFK8_9TREE</name>